<dbReference type="GO" id="GO:0051726">
    <property type="term" value="P:regulation of cell cycle"/>
    <property type="evidence" value="ECO:0007669"/>
    <property type="project" value="TreeGrafter"/>
</dbReference>
<dbReference type="EMBL" id="CAJZBQ010000018">
    <property type="protein sequence ID" value="CAG9317783.1"/>
    <property type="molecule type" value="Genomic_DNA"/>
</dbReference>
<evidence type="ECO:0000256" key="4">
    <source>
        <dbReference type="ARBA" id="ARBA00022741"/>
    </source>
</evidence>
<reference evidence="10" key="1">
    <citation type="submission" date="2021-09" db="EMBL/GenBank/DDBJ databases">
        <authorList>
            <consortium name="AG Swart"/>
            <person name="Singh M."/>
            <person name="Singh A."/>
            <person name="Seah K."/>
            <person name="Emmerich C."/>
        </authorList>
    </citation>
    <scope>NUCLEOTIDE SEQUENCE</scope>
    <source>
        <strain evidence="10">ATCC30299</strain>
    </source>
</reference>
<comment type="catalytic activity">
    <reaction evidence="7">
        <text>L-threonyl-[protein] + ATP = O-phospho-L-threonyl-[protein] + ADP + H(+)</text>
        <dbReference type="Rhea" id="RHEA:46608"/>
        <dbReference type="Rhea" id="RHEA-COMP:11060"/>
        <dbReference type="Rhea" id="RHEA-COMP:11605"/>
        <dbReference type="ChEBI" id="CHEBI:15378"/>
        <dbReference type="ChEBI" id="CHEBI:30013"/>
        <dbReference type="ChEBI" id="CHEBI:30616"/>
        <dbReference type="ChEBI" id="CHEBI:61977"/>
        <dbReference type="ChEBI" id="CHEBI:456216"/>
        <dbReference type="EC" id="2.7.11.1"/>
    </reaction>
</comment>
<dbReference type="Pfam" id="PF00069">
    <property type="entry name" value="Pkinase"/>
    <property type="match status" value="1"/>
</dbReference>
<evidence type="ECO:0000256" key="3">
    <source>
        <dbReference type="ARBA" id="ARBA00022679"/>
    </source>
</evidence>
<dbReference type="FunFam" id="3.30.200.20:FF:000088">
    <property type="entry name" value="Casein kinase II subunit alpha"/>
    <property type="match status" value="1"/>
</dbReference>
<evidence type="ECO:0000259" key="9">
    <source>
        <dbReference type="PROSITE" id="PS50011"/>
    </source>
</evidence>
<keyword evidence="6" id="KW-0067">ATP-binding</keyword>
<keyword evidence="4" id="KW-0547">Nucleotide-binding</keyword>
<dbReference type="Proteomes" id="UP001162131">
    <property type="component" value="Unassembled WGS sequence"/>
</dbReference>
<dbReference type="Gene3D" id="3.30.200.20">
    <property type="entry name" value="Phosphorylase Kinase, domain 1"/>
    <property type="match status" value="1"/>
</dbReference>
<keyword evidence="3" id="KW-0808">Transferase</keyword>
<dbReference type="InterPro" id="IPR000719">
    <property type="entry name" value="Prot_kinase_dom"/>
</dbReference>
<dbReference type="FunFam" id="1.10.510.10:FF:000459">
    <property type="entry name" value="Casein kinase II subunit alpha"/>
    <property type="match status" value="1"/>
</dbReference>
<evidence type="ECO:0000313" key="10">
    <source>
        <dbReference type="EMBL" id="CAG9317783.1"/>
    </source>
</evidence>
<keyword evidence="5" id="KW-0418">Kinase</keyword>
<keyword evidence="2" id="KW-0723">Serine/threonine-protein kinase</keyword>
<dbReference type="AlphaFoldDB" id="A0AAU9IVP9"/>
<dbReference type="Gene3D" id="1.10.510.10">
    <property type="entry name" value="Transferase(Phosphotransferase) domain 1"/>
    <property type="match status" value="1"/>
</dbReference>
<dbReference type="GO" id="GO:0005956">
    <property type="term" value="C:protein kinase CK2 complex"/>
    <property type="evidence" value="ECO:0007669"/>
    <property type="project" value="TreeGrafter"/>
</dbReference>
<accession>A0AAU9IVP9</accession>
<evidence type="ECO:0000256" key="5">
    <source>
        <dbReference type="ARBA" id="ARBA00022777"/>
    </source>
</evidence>
<evidence type="ECO:0000256" key="2">
    <source>
        <dbReference type="ARBA" id="ARBA00022527"/>
    </source>
</evidence>
<dbReference type="PANTHER" id="PTHR24054">
    <property type="entry name" value="CASEIN KINASE II SUBUNIT ALPHA"/>
    <property type="match status" value="1"/>
</dbReference>
<dbReference type="GO" id="GO:0031981">
    <property type="term" value="C:nuclear lumen"/>
    <property type="evidence" value="ECO:0007669"/>
    <property type="project" value="UniProtKB-ARBA"/>
</dbReference>
<sequence>MIGIKNLLKRFNYGMQPRLYANVNKGVPGDFYNYEFRAFEIGRLDDYEIVNKLGQGKYAEVYEGVNLLTYDRVTIKFLRQVGINKIAREISILKTLTGHPSIPRFIDIVRDRITNTPALIIEYSIGEDFRELYNQWGDFDVRYYMYEILKTLDYCHSKGVIHRDIKPHNIMFDHPKRKIRIIDWGLAEYYIHGHPYHVRVASRYFKGPELLVGHRYYNYSLDSWSLACMMAGIVFKKEPFFQGEDNEDQLMKIIAVLGSEALGEYIAKHRVDIDRALEKKIVYQSKQSLNLFVTNENSHLANPQAIDLLSKLFVYDHIDRLLPKEAMGHPYFDIVRKMWEDIENSVEIDESEPYALTAKIIRQNKSHIH</sequence>
<evidence type="ECO:0000313" key="11">
    <source>
        <dbReference type="Proteomes" id="UP001162131"/>
    </source>
</evidence>
<comment type="catalytic activity">
    <reaction evidence="8">
        <text>L-seryl-[protein] + ATP = O-phospho-L-seryl-[protein] + ADP + H(+)</text>
        <dbReference type="Rhea" id="RHEA:17989"/>
        <dbReference type="Rhea" id="RHEA-COMP:9863"/>
        <dbReference type="Rhea" id="RHEA-COMP:11604"/>
        <dbReference type="ChEBI" id="CHEBI:15378"/>
        <dbReference type="ChEBI" id="CHEBI:29999"/>
        <dbReference type="ChEBI" id="CHEBI:30616"/>
        <dbReference type="ChEBI" id="CHEBI:83421"/>
        <dbReference type="ChEBI" id="CHEBI:456216"/>
        <dbReference type="EC" id="2.7.11.1"/>
    </reaction>
</comment>
<dbReference type="EC" id="2.7.11.1" evidence="1"/>
<keyword evidence="11" id="KW-1185">Reference proteome</keyword>
<proteinExistence type="predicted"/>
<dbReference type="InterPro" id="IPR008271">
    <property type="entry name" value="Ser/Thr_kinase_AS"/>
</dbReference>
<dbReference type="CDD" id="cd14132">
    <property type="entry name" value="STKc_CK2_alpha"/>
    <property type="match status" value="1"/>
</dbReference>
<evidence type="ECO:0000256" key="6">
    <source>
        <dbReference type="ARBA" id="ARBA00022840"/>
    </source>
</evidence>
<dbReference type="InterPro" id="IPR011009">
    <property type="entry name" value="Kinase-like_dom_sf"/>
</dbReference>
<dbReference type="SMART" id="SM00220">
    <property type="entry name" value="S_TKc"/>
    <property type="match status" value="1"/>
</dbReference>
<dbReference type="SUPFAM" id="SSF56112">
    <property type="entry name" value="Protein kinase-like (PK-like)"/>
    <property type="match status" value="1"/>
</dbReference>
<dbReference type="InterPro" id="IPR045216">
    <property type="entry name" value="CK2_alpha"/>
</dbReference>
<dbReference type="PROSITE" id="PS50011">
    <property type="entry name" value="PROTEIN_KINASE_DOM"/>
    <property type="match status" value="1"/>
</dbReference>
<evidence type="ECO:0000256" key="1">
    <source>
        <dbReference type="ARBA" id="ARBA00012513"/>
    </source>
</evidence>
<protein>
    <recommendedName>
        <fullName evidence="1">non-specific serine/threonine protein kinase</fullName>
        <ecNumber evidence="1">2.7.11.1</ecNumber>
    </recommendedName>
</protein>
<feature type="domain" description="Protein kinase" evidence="9">
    <location>
        <begin position="47"/>
        <end position="332"/>
    </location>
</feature>
<dbReference type="GO" id="GO:0006357">
    <property type="term" value="P:regulation of transcription by RNA polymerase II"/>
    <property type="evidence" value="ECO:0007669"/>
    <property type="project" value="UniProtKB-ARBA"/>
</dbReference>
<comment type="caution">
    <text evidence="10">The sequence shown here is derived from an EMBL/GenBank/DDBJ whole genome shotgun (WGS) entry which is preliminary data.</text>
</comment>
<organism evidence="10 11">
    <name type="scientific">Blepharisma stoltei</name>
    <dbReference type="NCBI Taxonomy" id="1481888"/>
    <lineage>
        <taxon>Eukaryota</taxon>
        <taxon>Sar</taxon>
        <taxon>Alveolata</taxon>
        <taxon>Ciliophora</taxon>
        <taxon>Postciliodesmatophora</taxon>
        <taxon>Heterotrichea</taxon>
        <taxon>Heterotrichida</taxon>
        <taxon>Blepharismidae</taxon>
        <taxon>Blepharisma</taxon>
    </lineage>
</organism>
<evidence type="ECO:0000256" key="7">
    <source>
        <dbReference type="ARBA" id="ARBA00047899"/>
    </source>
</evidence>
<gene>
    <name evidence="10" type="ORF">BSTOLATCC_MIC19025</name>
</gene>
<dbReference type="GO" id="GO:0004674">
    <property type="term" value="F:protein serine/threonine kinase activity"/>
    <property type="evidence" value="ECO:0007669"/>
    <property type="project" value="UniProtKB-KW"/>
</dbReference>
<dbReference type="PANTHER" id="PTHR24054:SF0">
    <property type="entry name" value="CASEIN KINASE II SUBUNIT ALPHA"/>
    <property type="match status" value="1"/>
</dbReference>
<dbReference type="GO" id="GO:0005524">
    <property type="term" value="F:ATP binding"/>
    <property type="evidence" value="ECO:0007669"/>
    <property type="project" value="UniProtKB-KW"/>
</dbReference>
<dbReference type="PROSITE" id="PS00108">
    <property type="entry name" value="PROTEIN_KINASE_ST"/>
    <property type="match status" value="1"/>
</dbReference>
<evidence type="ECO:0000256" key="8">
    <source>
        <dbReference type="ARBA" id="ARBA00048679"/>
    </source>
</evidence>
<name>A0AAU9IVP9_9CILI</name>
<dbReference type="GO" id="GO:0005829">
    <property type="term" value="C:cytosol"/>
    <property type="evidence" value="ECO:0007669"/>
    <property type="project" value="TreeGrafter"/>
</dbReference>